<proteinExistence type="predicted"/>
<dbReference type="Proteomes" id="UP000799772">
    <property type="component" value="Unassembled WGS sequence"/>
</dbReference>
<name>A0A9P4ITA1_9PEZI</name>
<accession>A0A9P4ITA1</accession>
<dbReference type="AlphaFoldDB" id="A0A9P4ITA1"/>
<evidence type="ECO:0000313" key="3">
    <source>
        <dbReference type="Proteomes" id="UP000799772"/>
    </source>
</evidence>
<protein>
    <recommendedName>
        <fullName evidence="4">Lysine-specific metallo-endopeptidase domain-containing protein</fullName>
    </recommendedName>
</protein>
<evidence type="ECO:0000313" key="2">
    <source>
        <dbReference type="EMBL" id="KAF2104933.1"/>
    </source>
</evidence>
<reference evidence="2" key="1">
    <citation type="journal article" date="2020" name="Stud. Mycol.">
        <title>101 Dothideomycetes genomes: a test case for predicting lifestyles and emergence of pathogens.</title>
        <authorList>
            <person name="Haridas S."/>
            <person name="Albert R."/>
            <person name="Binder M."/>
            <person name="Bloem J."/>
            <person name="Labutti K."/>
            <person name="Salamov A."/>
            <person name="Andreopoulos B."/>
            <person name="Baker S."/>
            <person name="Barry K."/>
            <person name="Bills G."/>
            <person name="Bluhm B."/>
            <person name="Cannon C."/>
            <person name="Castanera R."/>
            <person name="Culley D."/>
            <person name="Daum C."/>
            <person name="Ezra D."/>
            <person name="Gonzalez J."/>
            <person name="Henrissat B."/>
            <person name="Kuo A."/>
            <person name="Liang C."/>
            <person name="Lipzen A."/>
            <person name="Lutzoni F."/>
            <person name="Magnuson J."/>
            <person name="Mondo S."/>
            <person name="Nolan M."/>
            <person name="Ohm R."/>
            <person name="Pangilinan J."/>
            <person name="Park H.-J."/>
            <person name="Ramirez L."/>
            <person name="Alfaro M."/>
            <person name="Sun H."/>
            <person name="Tritt A."/>
            <person name="Yoshinaga Y."/>
            <person name="Zwiers L.-H."/>
            <person name="Turgeon B."/>
            <person name="Goodwin S."/>
            <person name="Spatafora J."/>
            <person name="Crous P."/>
            <person name="Grigoriev I."/>
        </authorList>
    </citation>
    <scope>NUCLEOTIDE SEQUENCE</scope>
    <source>
        <strain evidence="2">CBS 133067</strain>
    </source>
</reference>
<dbReference type="OrthoDB" id="5503671at2759"/>
<keyword evidence="3" id="KW-1185">Reference proteome</keyword>
<evidence type="ECO:0000256" key="1">
    <source>
        <dbReference type="SAM" id="SignalP"/>
    </source>
</evidence>
<feature type="chain" id="PRO_5040420210" description="Lysine-specific metallo-endopeptidase domain-containing protein" evidence="1">
    <location>
        <begin position="21"/>
        <end position="300"/>
    </location>
</feature>
<dbReference type="EMBL" id="ML978121">
    <property type="protein sequence ID" value="KAF2104933.1"/>
    <property type="molecule type" value="Genomic_DNA"/>
</dbReference>
<dbReference type="InterPro" id="IPR024079">
    <property type="entry name" value="MetalloPept_cat_dom_sf"/>
</dbReference>
<sequence>MVRIGATVALVAAVLGGSSALTPVPSAYTLDPSCPSEVQDGLNEAIELASQASALLKTSPDPFGNGADPNNPGPPPFFYTPLRALFWGDGQQTNTAAITKIYDNIVNGGSEIFITCNDLQSQCAIRNRFAHGTFINKDKTNTLAPFFDQLIASGFRQDYTIIVCPATFDGSDSSKFHFPLSSRSPTAGASLDDFSTSFAGLMLHELTHAYGTLDFLNQRYGYGMRQANNLRADEQKGVAAANQVLPPGINGRFDKTAPTAKLNADSYMFFAMGISQDLTNPPMRNFDWSRKGVAVNIANP</sequence>
<dbReference type="SUPFAM" id="SSF55486">
    <property type="entry name" value="Metalloproteases ('zincins'), catalytic domain"/>
    <property type="match status" value="1"/>
</dbReference>
<feature type="signal peptide" evidence="1">
    <location>
        <begin position="1"/>
        <end position="20"/>
    </location>
</feature>
<keyword evidence="1" id="KW-0732">Signal</keyword>
<gene>
    <name evidence="2" type="ORF">NA57DRAFT_71132</name>
</gene>
<comment type="caution">
    <text evidence="2">The sequence shown here is derived from an EMBL/GenBank/DDBJ whole genome shotgun (WGS) entry which is preliminary data.</text>
</comment>
<dbReference type="Gene3D" id="3.40.390.10">
    <property type="entry name" value="Collagenase (Catalytic Domain)"/>
    <property type="match status" value="1"/>
</dbReference>
<evidence type="ECO:0008006" key="4">
    <source>
        <dbReference type="Google" id="ProtNLM"/>
    </source>
</evidence>
<dbReference type="GO" id="GO:0008237">
    <property type="term" value="F:metallopeptidase activity"/>
    <property type="evidence" value="ECO:0007669"/>
    <property type="project" value="InterPro"/>
</dbReference>
<organism evidence="2 3">
    <name type="scientific">Rhizodiscina lignyota</name>
    <dbReference type="NCBI Taxonomy" id="1504668"/>
    <lineage>
        <taxon>Eukaryota</taxon>
        <taxon>Fungi</taxon>
        <taxon>Dikarya</taxon>
        <taxon>Ascomycota</taxon>
        <taxon>Pezizomycotina</taxon>
        <taxon>Dothideomycetes</taxon>
        <taxon>Pleosporomycetidae</taxon>
        <taxon>Aulographales</taxon>
        <taxon>Rhizodiscinaceae</taxon>
        <taxon>Rhizodiscina</taxon>
    </lineage>
</organism>